<evidence type="ECO:0000256" key="1">
    <source>
        <dbReference type="ARBA" id="ARBA00006484"/>
    </source>
</evidence>
<dbReference type="EMBL" id="QGTR01000007">
    <property type="protein sequence ID" value="PWV97113.1"/>
    <property type="molecule type" value="Genomic_DNA"/>
</dbReference>
<dbReference type="PRINTS" id="PR00081">
    <property type="entry name" value="GDHRDH"/>
</dbReference>
<dbReference type="InterPro" id="IPR057326">
    <property type="entry name" value="KR_dom"/>
</dbReference>
<proteinExistence type="inferred from homology"/>
<dbReference type="CDD" id="cd05233">
    <property type="entry name" value="SDR_c"/>
    <property type="match status" value="1"/>
</dbReference>
<dbReference type="PANTHER" id="PTHR43639">
    <property type="entry name" value="OXIDOREDUCTASE, SHORT-CHAIN DEHYDROGENASE/REDUCTASE FAMILY (AFU_ORTHOLOGUE AFUA_5G02870)"/>
    <property type="match status" value="1"/>
</dbReference>
<sequence length="249" mass="25490">MTTLTGLQGKVALVTGGSRGIGAAVSRHLVSLGCRVVIAYRSDHEAADRLAVELAGDSGACTAVQADVADPEAVTALMARAVEVFGGLDILVNCAALGHYRALGKMDAAFIRSILDTNVMGTVLMTEAALPHLPSPGGRIINFASALAYRPIPTSSVYSASKAAVVTLTHAFAKELGPRGITVNAVAPGVIETDMTTKIIEERGEQIIAMTPLARIGQPGDIAGIVGFLASTEAGWVTGRTIIADGGVT</sequence>
<keyword evidence="3" id="KW-0560">Oxidoreductase</keyword>
<dbReference type="GO" id="GO:0016491">
    <property type="term" value="F:oxidoreductase activity"/>
    <property type="evidence" value="ECO:0007669"/>
    <property type="project" value="UniProtKB-KW"/>
</dbReference>
<dbReference type="NCBIfam" id="NF005559">
    <property type="entry name" value="PRK07231.1"/>
    <property type="match status" value="1"/>
</dbReference>
<dbReference type="PROSITE" id="PS00061">
    <property type="entry name" value="ADH_SHORT"/>
    <property type="match status" value="1"/>
</dbReference>
<dbReference type="SMART" id="SM00822">
    <property type="entry name" value="PKS_KR"/>
    <property type="match status" value="1"/>
</dbReference>
<evidence type="ECO:0000256" key="3">
    <source>
        <dbReference type="ARBA" id="ARBA00023002"/>
    </source>
</evidence>
<dbReference type="OrthoDB" id="9803333at2"/>
<dbReference type="InterPro" id="IPR020904">
    <property type="entry name" value="Sc_DH/Rdtase_CS"/>
</dbReference>
<comment type="similarity">
    <text evidence="1">Belongs to the short-chain dehydrogenases/reductases (SDR) family.</text>
</comment>
<protein>
    <submittedName>
        <fullName evidence="5">3-oxoacyl-[acyl-carrier protein] reductase</fullName>
    </submittedName>
</protein>
<evidence type="ECO:0000313" key="5">
    <source>
        <dbReference type="EMBL" id="PWV97113.1"/>
    </source>
</evidence>
<name>A0A317PF79_9HYPH</name>
<dbReference type="InterPro" id="IPR036291">
    <property type="entry name" value="NAD(P)-bd_dom_sf"/>
</dbReference>
<feature type="domain" description="Ketoreductase" evidence="4">
    <location>
        <begin position="10"/>
        <end position="189"/>
    </location>
</feature>
<evidence type="ECO:0000256" key="2">
    <source>
        <dbReference type="ARBA" id="ARBA00022857"/>
    </source>
</evidence>
<dbReference type="AlphaFoldDB" id="A0A317PF79"/>
<dbReference type="Gene3D" id="3.40.50.720">
    <property type="entry name" value="NAD(P)-binding Rossmann-like Domain"/>
    <property type="match status" value="1"/>
</dbReference>
<organism evidence="5 6">
    <name type="scientific">Hoeflea marina</name>
    <dbReference type="NCBI Taxonomy" id="274592"/>
    <lineage>
        <taxon>Bacteria</taxon>
        <taxon>Pseudomonadati</taxon>
        <taxon>Pseudomonadota</taxon>
        <taxon>Alphaproteobacteria</taxon>
        <taxon>Hyphomicrobiales</taxon>
        <taxon>Rhizobiaceae</taxon>
        <taxon>Hoeflea</taxon>
    </lineage>
</organism>
<dbReference type="RefSeq" id="WP_110034173.1">
    <property type="nucleotide sequence ID" value="NZ_QGTR01000007.1"/>
</dbReference>
<dbReference type="PANTHER" id="PTHR43639:SF1">
    <property type="entry name" value="SHORT-CHAIN DEHYDROGENASE_REDUCTASE FAMILY PROTEIN"/>
    <property type="match status" value="1"/>
</dbReference>
<comment type="caution">
    <text evidence="5">The sequence shown here is derived from an EMBL/GenBank/DDBJ whole genome shotgun (WGS) entry which is preliminary data.</text>
</comment>
<keyword evidence="6" id="KW-1185">Reference proteome</keyword>
<dbReference type="Proteomes" id="UP000246352">
    <property type="component" value="Unassembled WGS sequence"/>
</dbReference>
<dbReference type="PRINTS" id="PR00080">
    <property type="entry name" value="SDRFAMILY"/>
</dbReference>
<reference evidence="5 6" key="1">
    <citation type="submission" date="2018-05" db="EMBL/GenBank/DDBJ databases">
        <title>Genomic Encyclopedia of Type Strains, Phase IV (KMG-IV): sequencing the most valuable type-strain genomes for metagenomic binning, comparative biology and taxonomic classification.</title>
        <authorList>
            <person name="Goeker M."/>
        </authorList>
    </citation>
    <scope>NUCLEOTIDE SEQUENCE [LARGE SCALE GENOMIC DNA]</scope>
    <source>
        <strain evidence="5 6">DSM 16791</strain>
    </source>
</reference>
<evidence type="ECO:0000313" key="6">
    <source>
        <dbReference type="Proteomes" id="UP000246352"/>
    </source>
</evidence>
<accession>A0A317PF79</accession>
<dbReference type="SUPFAM" id="SSF51735">
    <property type="entry name" value="NAD(P)-binding Rossmann-fold domains"/>
    <property type="match status" value="1"/>
</dbReference>
<gene>
    <name evidence="5" type="ORF">DFR52_10724</name>
</gene>
<evidence type="ECO:0000259" key="4">
    <source>
        <dbReference type="SMART" id="SM00822"/>
    </source>
</evidence>
<dbReference type="Pfam" id="PF13561">
    <property type="entry name" value="adh_short_C2"/>
    <property type="match status" value="1"/>
</dbReference>
<dbReference type="FunFam" id="3.40.50.720:FF:000374">
    <property type="entry name" value="3-oxoacyl-(Acyl-carrier-protein) reductase"/>
    <property type="match status" value="1"/>
</dbReference>
<keyword evidence="2" id="KW-0521">NADP</keyword>
<dbReference type="InterPro" id="IPR002347">
    <property type="entry name" value="SDR_fam"/>
</dbReference>